<sequence length="108" mass="12771">MNYDENSEFQEKERERRLELLICRLPAKGQPPVRWLRRPTSRWARIPAGVMLIIGGMLSILPFLGLWMLPLGLLLLAEDMPLLRRASNRVLHWIEHKHPRWMGLPEQN</sequence>
<evidence type="ECO:0000313" key="3">
    <source>
        <dbReference type="Proteomes" id="UP000615326"/>
    </source>
</evidence>
<dbReference type="Proteomes" id="UP000615326">
    <property type="component" value="Unassembled WGS sequence"/>
</dbReference>
<keyword evidence="1" id="KW-0472">Membrane</keyword>
<reference evidence="2 3" key="1">
    <citation type="journal article" date="2020" name="Int. J. Syst. Evol. Microbiol.">
        <title>Novel acetic acid bacteria from cider fermentations: Acetobacter conturbans sp. nov. and Acetobacter fallax sp. nov.</title>
        <authorList>
            <person name="Sombolestani A.S."/>
            <person name="Cleenwerck I."/>
            <person name="Cnockaert M."/>
            <person name="Borremans W."/>
            <person name="Wieme A.D."/>
            <person name="De Vuyst L."/>
            <person name="Vandamme P."/>
        </authorList>
    </citation>
    <scope>NUCLEOTIDE SEQUENCE [LARGE SCALE GENOMIC DNA]</scope>
    <source>
        <strain evidence="2 3">LMG 1637</strain>
    </source>
</reference>
<dbReference type="RefSeq" id="WP_173575607.1">
    <property type="nucleotide sequence ID" value="NZ_WOSW01000001.1"/>
</dbReference>
<comment type="caution">
    <text evidence="2">The sequence shown here is derived from an EMBL/GenBank/DDBJ whole genome shotgun (WGS) entry which is preliminary data.</text>
</comment>
<proteinExistence type="predicted"/>
<name>A0ABX0K3R1_9PROT</name>
<keyword evidence="3" id="KW-1185">Reference proteome</keyword>
<organism evidence="2 3">
    <name type="scientific">Acetobacter fallax</name>
    <dbReference type="NCBI Taxonomy" id="1737473"/>
    <lineage>
        <taxon>Bacteria</taxon>
        <taxon>Pseudomonadati</taxon>
        <taxon>Pseudomonadota</taxon>
        <taxon>Alphaproteobacteria</taxon>
        <taxon>Acetobacterales</taxon>
        <taxon>Acetobacteraceae</taxon>
        <taxon>Acetobacter</taxon>
    </lineage>
</organism>
<accession>A0ABX0K3R1</accession>
<evidence type="ECO:0000313" key="2">
    <source>
        <dbReference type="EMBL" id="NHO31000.1"/>
    </source>
</evidence>
<evidence type="ECO:0000256" key="1">
    <source>
        <dbReference type="SAM" id="Phobius"/>
    </source>
</evidence>
<feature type="transmembrane region" description="Helical" evidence="1">
    <location>
        <begin position="46"/>
        <end position="76"/>
    </location>
</feature>
<keyword evidence="1" id="KW-0812">Transmembrane</keyword>
<keyword evidence="1" id="KW-1133">Transmembrane helix</keyword>
<gene>
    <name evidence="2" type="ORF">GOB84_00195</name>
</gene>
<dbReference type="EMBL" id="WOSW01000001">
    <property type="protein sequence ID" value="NHO31000.1"/>
    <property type="molecule type" value="Genomic_DNA"/>
</dbReference>
<protein>
    <submittedName>
        <fullName evidence="2">Uncharacterized protein</fullName>
    </submittedName>
</protein>